<evidence type="ECO:0000313" key="3">
    <source>
        <dbReference type="Proteomes" id="UP000026915"/>
    </source>
</evidence>
<keyword evidence="1" id="KW-0732">Signal</keyword>
<reference evidence="2 3" key="1">
    <citation type="journal article" date="2013" name="Genome Biol.">
        <title>The genome sequence of the most widely cultivated cacao type and its use to identify candidate genes regulating pod color.</title>
        <authorList>
            <person name="Motamayor J.C."/>
            <person name="Mockaitis K."/>
            <person name="Schmutz J."/>
            <person name="Haiminen N."/>
            <person name="Iii D.L."/>
            <person name="Cornejo O."/>
            <person name="Findley S.D."/>
            <person name="Zheng P."/>
            <person name="Utro F."/>
            <person name="Royaert S."/>
            <person name="Saski C."/>
            <person name="Jenkins J."/>
            <person name="Podicheti R."/>
            <person name="Zhao M."/>
            <person name="Scheffler B.E."/>
            <person name="Stack J.C."/>
            <person name="Feltus F.A."/>
            <person name="Mustiga G.M."/>
            <person name="Amores F."/>
            <person name="Phillips W."/>
            <person name="Marelli J.P."/>
            <person name="May G.D."/>
            <person name="Shapiro H."/>
            <person name="Ma J."/>
            <person name="Bustamante C.D."/>
            <person name="Schnell R.J."/>
            <person name="Main D."/>
            <person name="Gilbert D."/>
            <person name="Parida L."/>
            <person name="Kuhn D.N."/>
        </authorList>
    </citation>
    <scope>NUCLEOTIDE SEQUENCE [LARGE SCALE GENOMIC DNA]</scope>
    <source>
        <strain evidence="3">cv. Matina 1-6</strain>
    </source>
</reference>
<name>A0A061GAP0_THECC</name>
<feature type="chain" id="PRO_5001598935" description="Secreted protein" evidence="1">
    <location>
        <begin position="23"/>
        <end position="97"/>
    </location>
</feature>
<evidence type="ECO:0000256" key="1">
    <source>
        <dbReference type="SAM" id="SignalP"/>
    </source>
</evidence>
<dbReference type="AlphaFoldDB" id="A0A061GAP0"/>
<organism evidence="2 3">
    <name type="scientific">Theobroma cacao</name>
    <name type="common">Cacao</name>
    <name type="synonym">Cocoa</name>
    <dbReference type="NCBI Taxonomy" id="3641"/>
    <lineage>
        <taxon>Eukaryota</taxon>
        <taxon>Viridiplantae</taxon>
        <taxon>Streptophyta</taxon>
        <taxon>Embryophyta</taxon>
        <taxon>Tracheophyta</taxon>
        <taxon>Spermatophyta</taxon>
        <taxon>Magnoliopsida</taxon>
        <taxon>eudicotyledons</taxon>
        <taxon>Gunneridae</taxon>
        <taxon>Pentapetalae</taxon>
        <taxon>rosids</taxon>
        <taxon>malvids</taxon>
        <taxon>Malvales</taxon>
        <taxon>Malvaceae</taxon>
        <taxon>Byttnerioideae</taxon>
        <taxon>Theobroma</taxon>
    </lineage>
</organism>
<proteinExistence type="predicted"/>
<dbReference type="HOGENOM" id="CLU_2350910_0_0_1"/>
<evidence type="ECO:0008006" key="4">
    <source>
        <dbReference type="Google" id="ProtNLM"/>
    </source>
</evidence>
<evidence type="ECO:0000313" key="2">
    <source>
        <dbReference type="EMBL" id="EOY26493.1"/>
    </source>
</evidence>
<dbReference type="Proteomes" id="UP000026915">
    <property type="component" value="Chromosome 6"/>
</dbReference>
<sequence>MCNVGVHMTVIVVCCVSAHTDGICHAWFESAHDSYSGCGSAQADSSYVRCGSAHELVRWEFEIHSRCGKKLSSARSLTSLDFRCSKNAFSPQRETLE</sequence>
<accession>A0A061GAP0</accession>
<protein>
    <recommendedName>
        <fullName evidence="4">Secreted protein</fullName>
    </recommendedName>
</protein>
<gene>
    <name evidence="2" type="ORF">TCM_028269</name>
</gene>
<keyword evidence="3" id="KW-1185">Reference proteome</keyword>
<dbReference type="InParanoid" id="A0A061GAP0"/>
<dbReference type="Gramene" id="EOY26493">
    <property type="protein sequence ID" value="EOY26493"/>
    <property type="gene ID" value="TCM_028269"/>
</dbReference>
<dbReference type="EMBL" id="CM001884">
    <property type="protein sequence ID" value="EOY26493.1"/>
    <property type="molecule type" value="Genomic_DNA"/>
</dbReference>
<feature type="signal peptide" evidence="1">
    <location>
        <begin position="1"/>
        <end position="22"/>
    </location>
</feature>